<dbReference type="AlphaFoldDB" id="A0A286USD6"/>
<evidence type="ECO:0000256" key="5">
    <source>
        <dbReference type="ARBA" id="ARBA00023136"/>
    </source>
</evidence>
<accession>A0A286USD6</accession>
<protein>
    <recommendedName>
        <fullName evidence="7">AP-2 complex subunit alpha</fullName>
    </recommendedName>
</protein>
<evidence type="ECO:0000256" key="8">
    <source>
        <dbReference type="PIRSR" id="PIRSR037091-1"/>
    </source>
</evidence>
<organism evidence="10 11">
    <name type="scientific">Pyrrhoderma noxium</name>
    <dbReference type="NCBI Taxonomy" id="2282107"/>
    <lineage>
        <taxon>Eukaryota</taxon>
        <taxon>Fungi</taxon>
        <taxon>Dikarya</taxon>
        <taxon>Basidiomycota</taxon>
        <taxon>Agaricomycotina</taxon>
        <taxon>Agaricomycetes</taxon>
        <taxon>Hymenochaetales</taxon>
        <taxon>Hymenochaetaceae</taxon>
        <taxon>Pyrrhoderma</taxon>
    </lineage>
</organism>
<comment type="caution">
    <text evidence="10">The sequence shown here is derived from an EMBL/GenBank/DDBJ whole genome shotgun (WGS) entry which is preliminary data.</text>
</comment>
<dbReference type="EMBL" id="NBII01000002">
    <property type="protein sequence ID" value="PAV22385.1"/>
    <property type="molecule type" value="Genomic_DNA"/>
</dbReference>
<dbReference type="InterPro" id="IPR011989">
    <property type="entry name" value="ARM-like"/>
</dbReference>
<dbReference type="InParanoid" id="A0A286USD6"/>
<evidence type="ECO:0000256" key="7">
    <source>
        <dbReference type="PIRNR" id="PIRNR037091"/>
    </source>
</evidence>
<dbReference type="SUPFAM" id="SSF55711">
    <property type="entry name" value="Subdomain of clathrin and coatomer appendage domain"/>
    <property type="match status" value="1"/>
</dbReference>
<dbReference type="Gene3D" id="1.25.10.10">
    <property type="entry name" value="Leucine-rich Repeat Variant"/>
    <property type="match status" value="1"/>
</dbReference>
<feature type="binding site" evidence="8">
    <location>
        <position position="38"/>
    </location>
    <ligand>
        <name>a 1,2-diacyl-sn-glycero-3-phospho-(1D-myo-inositol-3,4,5-trisphosphate)</name>
        <dbReference type="ChEBI" id="CHEBI:57836"/>
    </ligand>
</feature>
<evidence type="ECO:0000256" key="6">
    <source>
        <dbReference type="ARBA" id="ARBA00023176"/>
    </source>
</evidence>
<dbReference type="InterPro" id="IPR012295">
    <property type="entry name" value="TBP_dom_sf"/>
</dbReference>
<dbReference type="STRING" id="2282107.A0A286USD6"/>
<keyword evidence="4 7" id="KW-0653">Protein transport</keyword>
<dbReference type="SUPFAM" id="SSF48371">
    <property type="entry name" value="ARM repeat"/>
    <property type="match status" value="1"/>
</dbReference>
<feature type="binding site" evidence="8">
    <location>
        <begin position="6"/>
        <end position="7"/>
    </location>
    <ligand>
        <name>a 1,2-diacyl-sn-glycero-3-phospho-(1D-myo-inositol-3,4,5-trisphosphate)</name>
        <dbReference type="ChEBI" id="CHEBI:57836"/>
    </ligand>
</feature>
<dbReference type="OrthoDB" id="28053at2759"/>
<feature type="binding site" evidence="8">
    <location>
        <position position="47"/>
    </location>
    <ligand>
        <name>a 1,2-diacyl-sn-glycero-3-phospho-(1D-myo-inositol-3,4,5-trisphosphate)</name>
        <dbReference type="ChEBI" id="CHEBI:57836"/>
    </ligand>
</feature>
<dbReference type="InterPro" id="IPR009028">
    <property type="entry name" value="Coatomer/calthrin_app_sub_C"/>
</dbReference>
<evidence type="ECO:0000256" key="4">
    <source>
        <dbReference type="ARBA" id="ARBA00022927"/>
    </source>
</evidence>
<name>A0A286USD6_9AGAM</name>
<evidence type="ECO:0000313" key="10">
    <source>
        <dbReference type="EMBL" id="PAV22385.1"/>
    </source>
</evidence>
<dbReference type="InterPro" id="IPR002553">
    <property type="entry name" value="Clathrin/coatomer_adapt-like_N"/>
</dbReference>
<dbReference type="InterPro" id="IPR003164">
    <property type="entry name" value="Clathrin_a-adaptin_app_sub_C"/>
</dbReference>
<dbReference type="SUPFAM" id="SSF49348">
    <property type="entry name" value="Clathrin adaptor appendage domain"/>
    <property type="match status" value="1"/>
</dbReference>
<gene>
    <name evidence="10" type="ORF">PNOK_0234200</name>
</gene>
<comment type="subcellular location">
    <subcellularLocation>
        <location evidence="1">Membrane</location>
        <location evidence="1">Coated pit</location>
        <topology evidence="1">Peripheral membrane protein</topology>
        <orientation evidence="1">Cytoplasmic side</orientation>
    </subcellularLocation>
</comment>
<dbReference type="Pfam" id="PF01602">
    <property type="entry name" value="Adaptin_N"/>
    <property type="match status" value="1"/>
</dbReference>
<keyword evidence="6 7" id="KW-0168">Coated pit</keyword>
<dbReference type="InterPro" id="IPR013041">
    <property type="entry name" value="Clathrin_app_Ig-like_sf"/>
</dbReference>
<dbReference type="InterPro" id="IPR050840">
    <property type="entry name" value="Adaptor_Complx_Large_Subunit"/>
</dbReference>
<keyword evidence="2 7" id="KW-0813">Transport</keyword>
<evidence type="ECO:0000256" key="1">
    <source>
        <dbReference type="ARBA" id="ARBA00004277"/>
    </source>
</evidence>
<dbReference type="PANTHER" id="PTHR22780">
    <property type="entry name" value="ADAPTIN, ALPHA/GAMMA/EPSILON"/>
    <property type="match status" value="1"/>
</dbReference>
<dbReference type="GO" id="GO:0006886">
    <property type="term" value="P:intracellular protein transport"/>
    <property type="evidence" value="ECO:0007669"/>
    <property type="project" value="UniProtKB-UniRule"/>
</dbReference>
<comment type="similarity">
    <text evidence="7">Belongs to the adaptor complexes large subunit family.</text>
</comment>
<dbReference type="Pfam" id="PF02296">
    <property type="entry name" value="Alpha_adaptin_C"/>
    <property type="match status" value="1"/>
</dbReference>
<evidence type="ECO:0000256" key="2">
    <source>
        <dbReference type="ARBA" id="ARBA00022448"/>
    </source>
</evidence>
<dbReference type="GO" id="GO:0035615">
    <property type="term" value="F:clathrin adaptor activity"/>
    <property type="evidence" value="ECO:0007669"/>
    <property type="project" value="InterPro"/>
</dbReference>
<feature type="domain" description="Clathrin adaptor alpha/beta/gamma-adaptin appendage Ig-like subdomain" evidence="9">
    <location>
        <begin position="705"/>
        <end position="816"/>
    </location>
</feature>
<keyword evidence="11" id="KW-1185">Reference proteome</keyword>
<dbReference type="Gene3D" id="3.30.310.10">
    <property type="entry name" value="TATA-Binding Protein"/>
    <property type="match status" value="1"/>
</dbReference>
<dbReference type="Gene3D" id="2.60.40.1230">
    <property type="match status" value="1"/>
</dbReference>
<sequence length="944" mass="105866">MATTMRGLTQFIADIRGARVRELEEKRINKEMANIRKKFKDGNLDGYQKKKYVSKIIFTYILGYKVDVGHMEAVNLISSHKYSEKQIGYLAVTLLMHENSDFLRLVVNSIKKDLDDNNEINNCLALHAIANVGGQEMAEALAEDVHRLLISPTSQSMVKKKAALTLLRLYRKHPDVIPAAEWALRIVAILDDMDLGVVNCVTSLIMAMAQDHLEVYAVCYQKAVDRLYRLIIEREYSATYAYYKVPSPWLQVKLLRLLQYYPPSEDQSINTVLHQVLQTIMNNSAEQSRNVQHNNAQNAVLFEAISLAIHIDTNSPLVGTAAVLLARFISSKETNVRYLGLDTMAHLAARAESLDSIKKHQGTIILSLRDKDISVRRRALDLLYSMCDVDNAELIVGELLQYLKVADYGLREEMVLKIAILTEKYSTSYKWYVDTILQLISAAGDHVGDEVWYRVVQIITNTEDLQVYAAKVVFQHLRSPSSHESLIKVGGYILGEYGHLVANEPGYSPSEQFMILHSKSQFCSAPTRALLLSTYIKWVNVFPEIKQHLVAVFERYRHVLDSDLQQRACEYYALSLRPEEDELLQNVCEEMPPFPARESALLGRLNKKLGDTEDKRTWIHGGKEANIDRELLRKNTTRRGTIGTSEANGNGNGNAVAGQVDDNDIMNSLRGLDLSAGSELKMEHTEVKPPIPPITHGANVDRWYEKLCYAREGVLYEDVQIQMGIKSEYHGHEGRLAVFIGNKMSAPLTSFTATLHVQDTDALSVSFLKMPPSTIASRTQVQQLLNVECKKMFNQSPLLSVSFLAGAHQSVTVRLPVVTTKFFEPVKLGPSDFFERWKIIGGPPREAQLVFPISLDSSGQVDTARNKAVVAGHSFDILEEVDPNPLNLVGAGVLHTTGAGKVGCLLRLEPNKDAKLCRLTVRSTSEEVAAEVLQLIVRPLRVQN</sequence>
<dbReference type="InterPro" id="IPR017104">
    <property type="entry name" value="AP2_complex_asu"/>
</dbReference>
<dbReference type="Pfam" id="PF02883">
    <property type="entry name" value="Alpha_adaptinC2"/>
    <property type="match status" value="1"/>
</dbReference>
<comment type="function">
    <text evidence="7">Adaptins are components of the adaptor complexes which link clathrin to receptors in coated vesicles. Clathrin-associated protein complexes are believed to interact with the cytoplasmic tails of membrane proteins, leading to their selection and concentration.</text>
</comment>
<dbReference type="InterPro" id="IPR008152">
    <property type="entry name" value="Clathrin_a/b/g-adaptin_app_Ig"/>
</dbReference>
<dbReference type="InterPro" id="IPR016024">
    <property type="entry name" value="ARM-type_fold"/>
</dbReference>
<reference evidence="10 11" key="1">
    <citation type="journal article" date="2017" name="Mol. Ecol.">
        <title>Comparative and population genomic landscape of Phellinus noxius: A hypervariable fungus causing root rot in trees.</title>
        <authorList>
            <person name="Chung C.L."/>
            <person name="Lee T.J."/>
            <person name="Akiba M."/>
            <person name="Lee H.H."/>
            <person name="Kuo T.H."/>
            <person name="Liu D."/>
            <person name="Ke H.M."/>
            <person name="Yokoi T."/>
            <person name="Roa M.B."/>
            <person name="Lu M.J."/>
            <person name="Chang Y.Y."/>
            <person name="Ann P.J."/>
            <person name="Tsai J.N."/>
            <person name="Chen C.Y."/>
            <person name="Tzean S.S."/>
            <person name="Ota Y."/>
            <person name="Hattori T."/>
            <person name="Sahashi N."/>
            <person name="Liou R.F."/>
            <person name="Kikuchi T."/>
            <person name="Tsai I.J."/>
        </authorList>
    </citation>
    <scope>NUCLEOTIDE SEQUENCE [LARGE SCALE GENOMIC DNA]</scope>
    <source>
        <strain evidence="10 11">FFPRI411160</strain>
    </source>
</reference>
<feature type="binding site" evidence="8">
    <location>
        <begin position="51"/>
        <end position="55"/>
    </location>
    <ligand>
        <name>a 1,2-diacyl-sn-glycero-3-phospho-(1D-myo-inositol-3,4,5-trisphosphate)</name>
        <dbReference type="ChEBI" id="CHEBI:57836"/>
    </ligand>
</feature>
<keyword evidence="3 7" id="KW-0254">Endocytosis</keyword>
<keyword evidence="5 7" id="KW-0472">Membrane</keyword>
<proteinExistence type="inferred from homology"/>
<dbReference type="Proteomes" id="UP000217199">
    <property type="component" value="Unassembled WGS sequence"/>
</dbReference>
<dbReference type="PIRSF" id="PIRSF037091">
    <property type="entry name" value="AP2_complex_alpha"/>
    <property type="match status" value="1"/>
</dbReference>
<dbReference type="GO" id="GO:0030122">
    <property type="term" value="C:AP-2 adaptor complex"/>
    <property type="evidence" value="ECO:0007669"/>
    <property type="project" value="InterPro"/>
</dbReference>
<dbReference type="FunCoup" id="A0A286USD6">
    <property type="interactions" value="390"/>
</dbReference>
<evidence type="ECO:0000259" key="9">
    <source>
        <dbReference type="SMART" id="SM00809"/>
    </source>
</evidence>
<dbReference type="SMART" id="SM00809">
    <property type="entry name" value="Alpha_adaptinC2"/>
    <property type="match status" value="1"/>
</dbReference>
<dbReference type="GO" id="GO:0072583">
    <property type="term" value="P:clathrin-dependent endocytosis"/>
    <property type="evidence" value="ECO:0007669"/>
    <property type="project" value="InterPro"/>
</dbReference>
<evidence type="ECO:0000313" key="11">
    <source>
        <dbReference type="Proteomes" id="UP000217199"/>
    </source>
</evidence>
<evidence type="ECO:0000256" key="3">
    <source>
        <dbReference type="ARBA" id="ARBA00022583"/>
    </source>
</evidence>
<dbReference type="FunFam" id="1.25.10.10:FF:000020">
    <property type="entry name" value="AP-2 complex subunit alpha"/>
    <property type="match status" value="1"/>
</dbReference>